<dbReference type="OrthoDB" id="19039at2759"/>
<dbReference type="InParanoid" id="C5DC00"/>
<evidence type="ECO:0000256" key="5">
    <source>
        <dbReference type="ARBA" id="ARBA00022679"/>
    </source>
</evidence>
<evidence type="ECO:0000256" key="12">
    <source>
        <dbReference type="RuleBase" id="RU363075"/>
    </source>
</evidence>
<dbReference type="RefSeq" id="XP_002551749.1">
    <property type="nucleotide sequence ID" value="XM_002551703.1"/>
</dbReference>
<feature type="transmembrane region" description="Helical" evidence="12">
    <location>
        <begin position="168"/>
        <end position="187"/>
    </location>
</feature>
<dbReference type="UniPathway" id="UPA00378"/>
<dbReference type="PANTHER" id="PTHR22760:SF1">
    <property type="entry name" value="DOL-P-MAN:MAN(7)GLCNAC(2)-PP-DOL ALPHA-1,6-MANNOSYLTRANSFERASE"/>
    <property type="match status" value="1"/>
</dbReference>
<evidence type="ECO:0000256" key="8">
    <source>
        <dbReference type="ARBA" id="ARBA00022989"/>
    </source>
</evidence>
<dbReference type="HOGENOM" id="CLU_008917_4_0_1"/>
<feature type="transmembrane region" description="Helical" evidence="12">
    <location>
        <begin position="337"/>
        <end position="358"/>
    </location>
</feature>
<evidence type="ECO:0000313" key="14">
    <source>
        <dbReference type="Proteomes" id="UP000002036"/>
    </source>
</evidence>
<evidence type="ECO:0000256" key="2">
    <source>
        <dbReference type="ARBA" id="ARBA00004922"/>
    </source>
</evidence>
<feature type="transmembrane region" description="Helical" evidence="12">
    <location>
        <begin position="193"/>
        <end position="221"/>
    </location>
</feature>
<dbReference type="Pfam" id="PF03901">
    <property type="entry name" value="Glyco_transf_22"/>
    <property type="match status" value="1"/>
</dbReference>
<name>C5DC00_LACTC</name>
<dbReference type="AlphaFoldDB" id="C5DC00"/>
<keyword evidence="8 12" id="KW-1133">Transmembrane helix</keyword>
<feature type="transmembrane region" description="Helical" evidence="12">
    <location>
        <begin position="233"/>
        <end position="253"/>
    </location>
</feature>
<dbReference type="InterPro" id="IPR005599">
    <property type="entry name" value="GPI_mannosylTrfase"/>
</dbReference>
<keyword evidence="5" id="KW-0808">Transferase</keyword>
<keyword evidence="4 12" id="KW-0328">Glycosyltransferase</keyword>
<dbReference type="EMBL" id="CU928165">
    <property type="protein sequence ID" value="CAR21307.1"/>
    <property type="molecule type" value="Genomic_DNA"/>
</dbReference>
<evidence type="ECO:0000256" key="11">
    <source>
        <dbReference type="ARBA" id="ARBA00048899"/>
    </source>
</evidence>
<feature type="transmembrane region" description="Helical" evidence="12">
    <location>
        <begin position="281"/>
        <end position="301"/>
    </location>
</feature>
<evidence type="ECO:0000256" key="4">
    <source>
        <dbReference type="ARBA" id="ARBA00022676"/>
    </source>
</evidence>
<dbReference type="OMA" id="WWVEVRM"/>
<dbReference type="GO" id="GO:0052917">
    <property type="term" value="F:dol-P-Man:Man(7)GlcNAc(2)-PP-Dol alpha-1,6-mannosyltransferase activity"/>
    <property type="evidence" value="ECO:0007669"/>
    <property type="project" value="UniProtKB-EC"/>
</dbReference>
<evidence type="ECO:0000256" key="7">
    <source>
        <dbReference type="ARBA" id="ARBA00022824"/>
    </source>
</evidence>
<keyword evidence="7 12" id="KW-0256">Endoplasmic reticulum</keyword>
<dbReference type="GO" id="GO:0005789">
    <property type="term" value="C:endoplasmic reticulum membrane"/>
    <property type="evidence" value="ECO:0007669"/>
    <property type="project" value="UniProtKB-SubCell"/>
</dbReference>
<comment type="pathway">
    <text evidence="2">Protein modification; protein glycosylation.</text>
</comment>
<proteinExistence type="inferred from homology"/>
<comment type="function">
    <text evidence="10">Mannosyltransferase that operates in the biosynthetic pathway of dolichol-linked oligosaccharides, the glycan precursors employed in protein asparagine (N)-glycosylation. The assembly of dolichol-linked oligosaccharides begins on the cytosolic side of the endoplasmic reticulum membrane and finishes in its lumen. The sequential addition of sugars to dolichol pyrophosphate produces dolichol-linked oligosaccharides containing fourteen sugars, including two GlcNAcs, nine mannoses and three glucoses. Once assembled, the oligosaccharide is transferred from the lipid to nascent proteins by oligosaccharyltransferases. In the lumen of the endoplasmic reticulum, adds the eighth mannose residue in an alpha-1,6 linkage onto Man(7)GlcNAc(2)-PP-dolichol to produce Man(8)GlcNAc(2)-PP-dolichol.</text>
</comment>
<protein>
    <recommendedName>
        <fullName evidence="12">Mannosyltransferase</fullName>
        <ecNumber evidence="12">2.4.1.-</ecNumber>
    </recommendedName>
</protein>
<feature type="transmembrane region" description="Helical" evidence="12">
    <location>
        <begin position="6"/>
        <end position="23"/>
    </location>
</feature>
<dbReference type="PANTHER" id="PTHR22760">
    <property type="entry name" value="GLYCOSYLTRANSFERASE"/>
    <property type="match status" value="1"/>
</dbReference>
<keyword evidence="14" id="KW-1185">Reference proteome</keyword>
<evidence type="ECO:0000256" key="1">
    <source>
        <dbReference type="ARBA" id="ARBA00004477"/>
    </source>
</evidence>
<comment type="catalytic activity">
    <reaction evidence="11">
        <text>an alpha-D-Man-(1-&gt;2)-alpha-D-Man-(1-&gt;2)-alpha-D-Man-(1-&gt;3)-[alpha-D-Man-(1-&gt;2)-alpha-D-Man-(1-&gt;3)-alpha-D-Man-(1-&gt;6)]-beta-D-Man-(1-&gt;4)-beta-D-GlcNAc-(1-&gt;4)-alpha-D-GlcNAc-diphospho-di-trans,poly-cis-dolichol + a di-trans,poly-cis-dolichyl beta-D-mannosyl phosphate = an alpha-D-Man-(1-&gt;2)-alpha-D-Man-(1-&gt;2)-alpha-D-Man-(1-&gt;3)-[alpha-D-Man-(1-&gt;2)-alpha-D-Man-(1-&gt;3)-[alpha-D-Man-(1-&gt;6)]-alpha-D-Man-(1-&gt;6)]-beta-D-Man-(1-&gt;4)-beta-D-GlcNAc-(1-&gt;4)-alpha-D-GlcNAc-diphospho-di-trans,poly-cis-dolichol + a di-trans,poly-cis-dolichyl phosphate + H(+)</text>
        <dbReference type="Rhea" id="RHEA:29535"/>
        <dbReference type="Rhea" id="RHEA-COMP:19498"/>
        <dbReference type="Rhea" id="RHEA-COMP:19501"/>
        <dbReference type="Rhea" id="RHEA-COMP:19518"/>
        <dbReference type="Rhea" id="RHEA-COMP:19519"/>
        <dbReference type="ChEBI" id="CHEBI:15378"/>
        <dbReference type="ChEBI" id="CHEBI:57683"/>
        <dbReference type="ChEBI" id="CHEBI:58211"/>
        <dbReference type="ChEBI" id="CHEBI:132517"/>
        <dbReference type="ChEBI" id="CHEBI:132519"/>
        <dbReference type="EC" id="2.4.1.260"/>
    </reaction>
    <physiologicalReaction direction="left-to-right" evidence="11">
        <dbReference type="Rhea" id="RHEA:29536"/>
    </physiologicalReaction>
</comment>
<feature type="transmembrane region" description="Helical" evidence="12">
    <location>
        <begin position="313"/>
        <end position="331"/>
    </location>
</feature>
<organism evidence="13 14">
    <name type="scientific">Lachancea thermotolerans (strain ATCC 56472 / CBS 6340 / NRRL Y-8284)</name>
    <name type="common">Yeast</name>
    <name type="synonym">Kluyveromyces thermotolerans</name>
    <dbReference type="NCBI Taxonomy" id="559295"/>
    <lineage>
        <taxon>Eukaryota</taxon>
        <taxon>Fungi</taxon>
        <taxon>Dikarya</taxon>
        <taxon>Ascomycota</taxon>
        <taxon>Saccharomycotina</taxon>
        <taxon>Saccharomycetes</taxon>
        <taxon>Saccharomycetales</taxon>
        <taxon>Saccharomycetaceae</taxon>
        <taxon>Lachancea</taxon>
    </lineage>
</organism>
<dbReference type="STRING" id="559295.C5DC00"/>
<keyword evidence="9 12" id="KW-0472">Membrane</keyword>
<keyword evidence="6 12" id="KW-0812">Transmembrane</keyword>
<evidence type="ECO:0000256" key="10">
    <source>
        <dbReference type="ARBA" id="ARBA00044721"/>
    </source>
</evidence>
<dbReference type="GeneID" id="8290556"/>
<evidence type="ECO:0000313" key="13">
    <source>
        <dbReference type="EMBL" id="CAR21307.1"/>
    </source>
</evidence>
<comment type="similarity">
    <text evidence="3 12">Belongs to the glycosyltransferase 22 family.</text>
</comment>
<accession>C5DC00</accession>
<sequence>MKLDVWDVALLAVIFLHLWYSPFTKVEESFTIQAIHDILKYGIRDISKYDHLQFPGVVPRTFIGPLIIAFLAKPLVAGSELLFGSDSGPSSGLRTQLLVRGVIGFTNGLSLVFLKHQVQALFDRRNDVAQTKKEQDVSETPTNSYVGTLFALFSTTQFHLMFYSSRPLPNFVIALPVANCAFALIMAHRFGSAIALLGFASVVFRLEMTALTAGIALSVLWFKKASLVRVIEFGALGVMSGAALSIFVDSHFWRYSTFPEADSFLFNVVAGKSVEWGSTPFYSYVTSSLPSLFLPPTALLLNFIGLRAAPQEVKIVAQAAYFHILILSFQPHKEWRFIIYAVPAITLVASCGASRIFQMKGFKEANLLKAVILISSVVSLVISVAFSFISSMNYPGGEALQQFNEYASRRNVSNTVVHLDVPVCMTGATLFGQLEDAHNITYDKTEDLGSLRKNWDSYDFLITSIPDPFDFPVESNDQWELLHSTKAFSGINILQLSIVLESELRDNFPTLKMLVYTRSLAPVVDAIKGAITTDTIFTYKRSGSKFNT</sequence>
<evidence type="ECO:0000256" key="9">
    <source>
        <dbReference type="ARBA" id="ARBA00023136"/>
    </source>
</evidence>
<dbReference type="KEGG" id="lth:KLTH0A06710g"/>
<comment type="subcellular location">
    <subcellularLocation>
        <location evidence="1 12">Endoplasmic reticulum membrane</location>
        <topology evidence="1 12">Multi-pass membrane protein</topology>
    </subcellularLocation>
</comment>
<evidence type="ECO:0000256" key="6">
    <source>
        <dbReference type="ARBA" id="ARBA00022692"/>
    </source>
</evidence>
<evidence type="ECO:0000256" key="3">
    <source>
        <dbReference type="ARBA" id="ARBA00007063"/>
    </source>
</evidence>
<dbReference type="FunCoup" id="C5DC00">
    <property type="interactions" value="430"/>
</dbReference>
<dbReference type="Proteomes" id="UP000002036">
    <property type="component" value="Chromosome A"/>
</dbReference>
<reference evidence="13 14" key="1">
    <citation type="journal article" date="2009" name="Genome Res.">
        <title>Comparative genomics of protoploid Saccharomycetaceae.</title>
        <authorList>
            <consortium name="The Genolevures Consortium"/>
            <person name="Souciet J.-L."/>
            <person name="Dujon B."/>
            <person name="Gaillardin C."/>
            <person name="Johnston M."/>
            <person name="Baret P.V."/>
            <person name="Cliften P."/>
            <person name="Sherman D.J."/>
            <person name="Weissenbach J."/>
            <person name="Westhof E."/>
            <person name="Wincker P."/>
            <person name="Jubin C."/>
            <person name="Poulain J."/>
            <person name="Barbe V."/>
            <person name="Segurens B."/>
            <person name="Artiguenave F."/>
            <person name="Anthouard V."/>
            <person name="Vacherie B."/>
            <person name="Val M.-E."/>
            <person name="Fulton R.S."/>
            <person name="Minx P."/>
            <person name="Wilson R."/>
            <person name="Durrens P."/>
            <person name="Jean G."/>
            <person name="Marck C."/>
            <person name="Martin T."/>
            <person name="Nikolski M."/>
            <person name="Rolland T."/>
            <person name="Seret M.-L."/>
            <person name="Casaregola S."/>
            <person name="Despons L."/>
            <person name="Fairhead C."/>
            <person name="Fischer G."/>
            <person name="Lafontaine I."/>
            <person name="Leh V."/>
            <person name="Lemaire M."/>
            <person name="de Montigny J."/>
            <person name="Neuveglise C."/>
            <person name="Thierry A."/>
            <person name="Blanc-Lenfle I."/>
            <person name="Bleykasten C."/>
            <person name="Diffels J."/>
            <person name="Fritsch E."/>
            <person name="Frangeul L."/>
            <person name="Goeffon A."/>
            <person name="Jauniaux N."/>
            <person name="Kachouri-Lafond R."/>
            <person name="Payen C."/>
            <person name="Potier S."/>
            <person name="Pribylova L."/>
            <person name="Ozanne C."/>
            <person name="Richard G.-F."/>
            <person name="Sacerdot C."/>
            <person name="Straub M.-L."/>
            <person name="Talla E."/>
        </authorList>
    </citation>
    <scope>NUCLEOTIDE SEQUENCE [LARGE SCALE GENOMIC DNA]</scope>
    <source>
        <strain evidence="14">ATCC 56472 / CBS 6340 / NRRL Y-8284</strain>
    </source>
</reference>
<feature type="transmembrane region" description="Helical" evidence="12">
    <location>
        <begin position="370"/>
        <end position="389"/>
    </location>
</feature>
<gene>
    <name evidence="13" type="ordered locus">KLTH0A06710g</name>
</gene>
<dbReference type="eggNOG" id="KOG2516">
    <property type="taxonomic scope" value="Eukaryota"/>
</dbReference>
<dbReference type="GO" id="GO:0006487">
    <property type="term" value="P:protein N-linked glycosylation"/>
    <property type="evidence" value="ECO:0007669"/>
    <property type="project" value="TreeGrafter"/>
</dbReference>
<dbReference type="EC" id="2.4.1.-" evidence="12"/>